<evidence type="ECO:0000256" key="4">
    <source>
        <dbReference type="ARBA" id="ARBA00022989"/>
    </source>
</evidence>
<feature type="transmembrane region" description="Helical" evidence="6">
    <location>
        <begin position="192"/>
        <end position="213"/>
    </location>
</feature>
<comment type="subcellular location">
    <subcellularLocation>
        <location evidence="1">Membrane</location>
        <topology evidence="1">Multi-pass membrane protein</topology>
    </subcellularLocation>
</comment>
<feature type="transmembrane region" description="Helical" evidence="6">
    <location>
        <begin position="113"/>
        <end position="130"/>
    </location>
</feature>
<feature type="transmembrane region" description="Helical" evidence="6">
    <location>
        <begin position="60"/>
        <end position="77"/>
    </location>
</feature>
<dbReference type="PANTHER" id="PTHR31885">
    <property type="entry name" value="GH04784P"/>
    <property type="match status" value="1"/>
</dbReference>
<sequence>MAHKALADHRPWLLLSLLAAVTYFFVMDDEIGGAWLMIWKGAGVGLLSVYAAARGRGTDGLLIAAVMAIAACADVALEISFLIGGGLFALSHLVAIALYLRNRRAKTSSSQRLAGLALVVLPAVIAAGMTRPLPNWELATAYGGLVGLMAAAAWTSRFPRYRVGIGAVMFVASDLLIFARESQTLPGELTEWLVWPLYYAAQFLIVTGVVQTLRGRKV</sequence>
<evidence type="ECO:0000256" key="2">
    <source>
        <dbReference type="ARBA" id="ARBA00007375"/>
    </source>
</evidence>
<evidence type="ECO:0000313" key="7">
    <source>
        <dbReference type="EMBL" id="MDP4575285.1"/>
    </source>
</evidence>
<proteinExistence type="inferred from homology"/>
<dbReference type="EMBL" id="JAVAIM010000001">
    <property type="protein sequence ID" value="MDP4575285.1"/>
    <property type="molecule type" value="Genomic_DNA"/>
</dbReference>
<keyword evidence="4 6" id="KW-1133">Transmembrane helix</keyword>
<dbReference type="PANTHER" id="PTHR31885:SF6">
    <property type="entry name" value="GH04784P"/>
    <property type="match status" value="1"/>
</dbReference>
<reference evidence="7 8" key="1">
    <citation type="submission" date="2023-08" db="EMBL/GenBank/DDBJ databases">
        <title>genomic of G39.</title>
        <authorList>
            <person name="Wang Y."/>
        </authorList>
    </citation>
    <scope>NUCLEOTIDE SEQUENCE [LARGE SCALE GENOMIC DNA]</scope>
    <source>
        <strain evidence="7 8">G39</strain>
    </source>
</reference>
<evidence type="ECO:0000256" key="6">
    <source>
        <dbReference type="SAM" id="Phobius"/>
    </source>
</evidence>
<feature type="transmembrane region" description="Helical" evidence="6">
    <location>
        <begin position="83"/>
        <end position="101"/>
    </location>
</feature>
<comment type="similarity">
    <text evidence="2">Belongs to the TMEM86 family.</text>
</comment>
<keyword evidence="5 6" id="KW-0472">Membrane</keyword>
<feature type="transmembrane region" description="Helical" evidence="6">
    <location>
        <begin position="136"/>
        <end position="154"/>
    </location>
</feature>
<protein>
    <submittedName>
        <fullName evidence="7">Lysoplasmalogenase</fullName>
    </submittedName>
</protein>
<evidence type="ECO:0000256" key="3">
    <source>
        <dbReference type="ARBA" id="ARBA00022692"/>
    </source>
</evidence>
<feature type="transmembrane region" description="Helical" evidence="6">
    <location>
        <begin position="161"/>
        <end position="180"/>
    </location>
</feature>
<evidence type="ECO:0000256" key="5">
    <source>
        <dbReference type="ARBA" id="ARBA00023136"/>
    </source>
</evidence>
<comment type="caution">
    <text evidence="7">The sequence shown here is derived from an EMBL/GenBank/DDBJ whole genome shotgun (WGS) entry which is preliminary data.</text>
</comment>
<feature type="transmembrane region" description="Helical" evidence="6">
    <location>
        <begin position="33"/>
        <end position="53"/>
    </location>
</feature>
<dbReference type="Pfam" id="PF07947">
    <property type="entry name" value="YhhN"/>
    <property type="match status" value="1"/>
</dbReference>
<dbReference type="InterPro" id="IPR012506">
    <property type="entry name" value="TMEM86B-like"/>
</dbReference>
<accession>A0ABT9HQH1</accession>
<evidence type="ECO:0000256" key="1">
    <source>
        <dbReference type="ARBA" id="ARBA00004141"/>
    </source>
</evidence>
<evidence type="ECO:0000313" key="8">
    <source>
        <dbReference type="Proteomes" id="UP001240639"/>
    </source>
</evidence>
<dbReference type="Proteomes" id="UP001240639">
    <property type="component" value="Unassembled WGS sequence"/>
</dbReference>
<dbReference type="RefSeq" id="WP_305932606.1">
    <property type="nucleotide sequence ID" value="NZ_JAVAIM010000001.1"/>
</dbReference>
<gene>
    <name evidence="7" type="ORF">Q9K02_09075</name>
</gene>
<keyword evidence="8" id="KW-1185">Reference proteome</keyword>
<organism evidence="7 8">
    <name type="scientific">Qipengyuania profundimaris</name>
    <dbReference type="NCBI Taxonomy" id="3067652"/>
    <lineage>
        <taxon>Bacteria</taxon>
        <taxon>Pseudomonadati</taxon>
        <taxon>Pseudomonadota</taxon>
        <taxon>Alphaproteobacteria</taxon>
        <taxon>Sphingomonadales</taxon>
        <taxon>Erythrobacteraceae</taxon>
        <taxon>Qipengyuania</taxon>
    </lineage>
</organism>
<keyword evidence="3 6" id="KW-0812">Transmembrane</keyword>
<name>A0ABT9HQH1_9SPHN</name>
<feature type="transmembrane region" description="Helical" evidence="6">
    <location>
        <begin position="12"/>
        <end position="27"/>
    </location>
</feature>